<sequence length="268" mass="28916">MLINALYLDGDALASYIASAEGGLRRSGSARSKGGHGFGGAAGFPGARLEARSDSEDESTLNVDDHDASRLQRLIAAGRAKPEEHEWREVLEPDTEFPSTGTGTLIDWECEVYVPESIAPVANQGEFKEALKTMETLMPQARALGLDMEGLPDAAEMSAVAGFLENVDVALVVVSEDMNGSDWKIVGSLNNQWIAPGASFDGYARIVAKVKRTIPAGSFYPLLSLPGMNVNSRAERRRQEREGPANDADKELFLEGPLLIVDYLAIYT</sequence>
<evidence type="ECO:0000313" key="2">
    <source>
        <dbReference type="EMBL" id="QGX08838.1"/>
    </source>
</evidence>
<evidence type="ECO:0000256" key="1">
    <source>
        <dbReference type="SAM" id="MobiDB-lite"/>
    </source>
</evidence>
<reference evidence="2 3" key="1">
    <citation type="submission" date="2019-11" db="EMBL/GenBank/DDBJ databases">
        <title>Complete Genome Sequence of Janibacter melonis M714.</title>
        <authorList>
            <person name="Zhao Q."/>
        </authorList>
    </citation>
    <scope>NUCLEOTIDE SEQUENCE [LARGE SCALE GENOMIC DNA]</scope>
    <source>
        <strain evidence="2 3">M714</strain>
        <plasmid evidence="2 3">unnamed</plasmid>
    </source>
</reference>
<dbReference type="KEGG" id="jme:EEW87_17690"/>
<dbReference type="InterPro" id="IPR045633">
    <property type="entry name" value="DUF6414"/>
</dbReference>
<dbReference type="GeneID" id="59163564"/>
<dbReference type="RefSeq" id="WP_123093657.1">
    <property type="nucleotide sequence ID" value="NZ_CP046475.1"/>
</dbReference>
<dbReference type="Pfam" id="PF19952">
    <property type="entry name" value="DUF6414"/>
    <property type="match status" value="1"/>
</dbReference>
<keyword evidence="2" id="KW-0614">Plasmid</keyword>
<proteinExistence type="predicted"/>
<gene>
    <name evidence="2" type="ORF">EEW87_17690</name>
</gene>
<name>A0A650GEK3_9MICO</name>
<dbReference type="EMBL" id="CP046475">
    <property type="protein sequence ID" value="QGX08838.1"/>
    <property type="molecule type" value="Genomic_DNA"/>
</dbReference>
<accession>A0A650GEK3</accession>
<feature type="region of interest" description="Disordered" evidence="1">
    <location>
        <begin position="25"/>
        <end position="63"/>
    </location>
</feature>
<dbReference type="AlphaFoldDB" id="A0A650GEK3"/>
<dbReference type="Proteomes" id="UP000271708">
    <property type="component" value="Plasmid unnamed"/>
</dbReference>
<protein>
    <submittedName>
        <fullName evidence="2">Uncharacterized protein</fullName>
    </submittedName>
</protein>
<organism evidence="2 3">
    <name type="scientific">Janibacter melonis</name>
    <dbReference type="NCBI Taxonomy" id="262209"/>
    <lineage>
        <taxon>Bacteria</taxon>
        <taxon>Bacillati</taxon>
        <taxon>Actinomycetota</taxon>
        <taxon>Actinomycetes</taxon>
        <taxon>Micrococcales</taxon>
        <taxon>Intrasporangiaceae</taxon>
        <taxon>Janibacter</taxon>
    </lineage>
</organism>
<evidence type="ECO:0000313" key="3">
    <source>
        <dbReference type="Proteomes" id="UP000271708"/>
    </source>
</evidence>
<geneLocation type="plasmid" evidence="2">
    <name>unnamed</name>
</geneLocation>